<feature type="binding site" evidence="1">
    <location>
        <position position="163"/>
    </location>
    <ligand>
        <name>Ca(2+)</name>
        <dbReference type="ChEBI" id="CHEBI:29108"/>
    </ligand>
</feature>
<feature type="domain" description="Peptidase S53" evidence="2">
    <location>
        <begin position="1"/>
        <end position="210"/>
    </location>
</feature>
<gene>
    <name evidence="3" type="ORF">TWF694_005541</name>
</gene>
<dbReference type="Gene3D" id="3.40.50.200">
    <property type="entry name" value="Peptidase S8/S53 domain"/>
    <property type="match status" value="1"/>
</dbReference>
<dbReference type="SUPFAM" id="SSF52743">
    <property type="entry name" value="Subtilisin-like"/>
    <property type="match status" value="1"/>
</dbReference>
<name>A0AAV9WVV3_9PEZI</name>
<feature type="binding site" evidence="1">
    <location>
        <position position="188"/>
    </location>
    <ligand>
        <name>Ca(2+)</name>
        <dbReference type="ChEBI" id="CHEBI:29108"/>
    </ligand>
</feature>
<dbReference type="GO" id="GO:0046872">
    <property type="term" value="F:metal ion binding"/>
    <property type="evidence" value="ECO:0007669"/>
    <property type="project" value="UniProtKB-UniRule"/>
</dbReference>
<feature type="binding site" evidence="1">
    <location>
        <position position="190"/>
    </location>
    <ligand>
        <name>Ca(2+)</name>
        <dbReference type="ChEBI" id="CHEBI:29108"/>
    </ligand>
</feature>
<organism evidence="3 4">
    <name type="scientific">Orbilia ellipsospora</name>
    <dbReference type="NCBI Taxonomy" id="2528407"/>
    <lineage>
        <taxon>Eukaryota</taxon>
        <taxon>Fungi</taxon>
        <taxon>Dikarya</taxon>
        <taxon>Ascomycota</taxon>
        <taxon>Pezizomycotina</taxon>
        <taxon>Orbiliomycetes</taxon>
        <taxon>Orbiliales</taxon>
        <taxon>Orbiliaceae</taxon>
        <taxon>Orbilia</taxon>
    </lineage>
</organism>
<evidence type="ECO:0000259" key="2">
    <source>
        <dbReference type="PROSITE" id="PS51695"/>
    </source>
</evidence>
<dbReference type="GO" id="GO:0006508">
    <property type="term" value="P:proteolysis"/>
    <property type="evidence" value="ECO:0007669"/>
    <property type="project" value="InterPro"/>
</dbReference>
<evidence type="ECO:0000313" key="3">
    <source>
        <dbReference type="EMBL" id="KAK6525402.1"/>
    </source>
</evidence>
<keyword evidence="1" id="KW-0479">Metal-binding</keyword>
<feature type="binding site" evidence="1">
    <location>
        <position position="162"/>
    </location>
    <ligand>
        <name>Ca(2+)</name>
        <dbReference type="ChEBI" id="CHEBI:29108"/>
    </ligand>
</feature>
<accession>A0AAV9WVV3</accession>
<dbReference type="InterPro" id="IPR030400">
    <property type="entry name" value="Sedolisin_dom"/>
</dbReference>
<proteinExistence type="predicted"/>
<evidence type="ECO:0000256" key="1">
    <source>
        <dbReference type="PROSITE-ProRule" id="PRU01032"/>
    </source>
</evidence>
<dbReference type="AlphaFoldDB" id="A0AAV9WVV3"/>
<comment type="caution">
    <text evidence="1">Lacks conserved residue(s) required for the propagation of feature annotation.</text>
</comment>
<dbReference type="Proteomes" id="UP001365542">
    <property type="component" value="Unassembled WGS sequence"/>
</dbReference>
<dbReference type="GO" id="GO:0008240">
    <property type="term" value="F:tripeptidyl-peptidase activity"/>
    <property type="evidence" value="ECO:0007669"/>
    <property type="project" value="TreeGrafter"/>
</dbReference>
<keyword evidence="4" id="KW-1185">Reference proteome</keyword>
<comment type="caution">
    <text evidence="3">The sequence shown here is derived from an EMBL/GenBank/DDBJ whole genome shotgun (WGS) entry which is preliminary data.</text>
</comment>
<evidence type="ECO:0000313" key="4">
    <source>
        <dbReference type="Proteomes" id="UP001365542"/>
    </source>
</evidence>
<dbReference type="PROSITE" id="PS51695">
    <property type="entry name" value="SEDOLISIN"/>
    <property type="match status" value="1"/>
</dbReference>
<reference evidence="3 4" key="1">
    <citation type="submission" date="2019-10" db="EMBL/GenBank/DDBJ databases">
        <authorList>
            <person name="Palmer J.M."/>
        </authorList>
    </citation>
    <scope>NUCLEOTIDE SEQUENCE [LARGE SCALE GENOMIC DNA]</scope>
    <source>
        <strain evidence="3 4">TWF694</strain>
    </source>
</reference>
<dbReference type="InterPro" id="IPR050819">
    <property type="entry name" value="Tripeptidyl-peptidase_I"/>
</dbReference>
<dbReference type="PANTHER" id="PTHR14218:SF10">
    <property type="entry name" value="PEPTIDASE S53 DOMAIN-CONTAINING PROTEIN"/>
    <property type="match status" value="1"/>
</dbReference>
<comment type="cofactor">
    <cofactor evidence="1">
        <name>Ca(2+)</name>
        <dbReference type="ChEBI" id="CHEBI:29108"/>
    </cofactor>
    <text evidence="1">Binds 1 Ca(2+) ion per subunit.</text>
</comment>
<dbReference type="InterPro" id="IPR036852">
    <property type="entry name" value="Peptidase_S8/S53_dom_sf"/>
</dbReference>
<dbReference type="GO" id="GO:0004252">
    <property type="term" value="F:serine-type endopeptidase activity"/>
    <property type="evidence" value="ECO:0007669"/>
    <property type="project" value="InterPro"/>
</dbReference>
<dbReference type="EMBL" id="JAVHJO010000017">
    <property type="protein sequence ID" value="KAK6525402.1"/>
    <property type="molecule type" value="Genomic_DNA"/>
</dbReference>
<protein>
    <recommendedName>
        <fullName evidence="2">Peptidase S53 domain-containing protein</fullName>
    </recommendedName>
</protein>
<dbReference type="PANTHER" id="PTHR14218">
    <property type="entry name" value="PROTEASE S8 TRIPEPTIDYL PEPTIDASE I CLN2"/>
    <property type="match status" value="1"/>
</dbReference>
<sequence length="219" mass="23828">MYAQLGARGVSVLVASGDNGFGYYCKQYKKTTGRLGFGYKHVIRWSGNGLSNVFDRPIYQAADKNYLQVTGATDTANNQGLFNRPDRAYPDVPALGDDFLEYVNLNGGQFDTGRSRTSASTPIFASVITLLNGIRIRQGQKPLGFLNPWLYKSIAPSQGLNDITTGKTHAGCPNIPSLKDNGWNATQGWDLGGGLGTPNFRVMAALMNSSRNCIWLFGM</sequence>
<keyword evidence="1" id="KW-0106">Calcium</keyword>